<organism evidence="4 5">
    <name type="scientific">Candidatus Staskawiczbacteria bacterium RIFCSPHIGHO2_01_FULL_39_25</name>
    <dbReference type="NCBI Taxonomy" id="1802202"/>
    <lineage>
        <taxon>Bacteria</taxon>
        <taxon>Candidatus Staskawicziibacteriota</taxon>
    </lineage>
</organism>
<dbReference type="Gene3D" id="3.40.50.2300">
    <property type="match status" value="1"/>
</dbReference>
<dbReference type="Pfam" id="PF00072">
    <property type="entry name" value="Response_reg"/>
    <property type="match status" value="1"/>
</dbReference>
<dbReference type="InterPro" id="IPR011006">
    <property type="entry name" value="CheY-like_superfamily"/>
</dbReference>
<dbReference type="PANTHER" id="PTHR44591">
    <property type="entry name" value="STRESS RESPONSE REGULATOR PROTEIN 1"/>
    <property type="match status" value="1"/>
</dbReference>
<evidence type="ECO:0000256" key="2">
    <source>
        <dbReference type="PROSITE-ProRule" id="PRU00169"/>
    </source>
</evidence>
<feature type="modified residue" description="4-aspartylphosphate" evidence="2">
    <location>
        <position position="62"/>
    </location>
</feature>
<comment type="caution">
    <text evidence="4">The sequence shown here is derived from an EMBL/GenBank/DDBJ whole genome shotgun (WGS) entry which is preliminary data.</text>
</comment>
<dbReference type="GO" id="GO:0000160">
    <property type="term" value="P:phosphorelay signal transduction system"/>
    <property type="evidence" value="ECO:0007669"/>
    <property type="project" value="InterPro"/>
</dbReference>
<sequence>MTPSKNNVFLIEDELEIMAIYTTALKAAHINVEGITTGREAMEKIKEMQAGKREKPALVLLDLVLPDINGLEILYALRKNEATKDIAIFILSNYTSDALHNISYIKPDKFLVKANISPMQLVELVKEQINR</sequence>
<reference evidence="4 5" key="1">
    <citation type="journal article" date="2016" name="Nat. Commun.">
        <title>Thousands of microbial genomes shed light on interconnected biogeochemical processes in an aquifer system.</title>
        <authorList>
            <person name="Anantharaman K."/>
            <person name="Brown C.T."/>
            <person name="Hug L.A."/>
            <person name="Sharon I."/>
            <person name="Castelle C.J."/>
            <person name="Probst A.J."/>
            <person name="Thomas B.C."/>
            <person name="Singh A."/>
            <person name="Wilkins M.J."/>
            <person name="Karaoz U."/>
            <person name="Brodie E.L."/>
            <person name="Williams K.H."/>
            <person name="Hubbard S.S."/>
            <person name="Banfield J.F."/>
        </authorList>
    </citation>
    <scope>NUCLEOTIDE SEQUENCE [LARGE SCALE GENOMIC DNA]</scope>
</reference>
<evidence type="ECO:0000313" key="4">
    <source>
        <dbReference type="EMBL" id="OGZ63823.1"/>
    </source>
</evidence>
<keyword evidence="1 2" id="KW-0597">Phosphoprotein</keyword>
<dbReference type="InterPro" id="IPR050595">
    <property type="entry name" value="Bact_response_regulator"/>
</dbReference>
<accession>A0A1G2HN11</accession>
<dbReference type="AlphaFoldDB" id="A0A1G2HN11"/>
<dbReference type="STRING" id="1802202.A2730_00865"/>
<dbReference type="Proteomes" id="UP000176855">
    <property type="component" value="Unassembled WGS sequence"/>
</dbReference>
<dbReference type="SMART" id="SM00448">
    <property type="entry name" value="REC"/>
    <property type="match status" value="1"/>
</dbReference>
<protein>
    <recommendedName>
        <fullName evidence="3">Response regulatory domain-containing protein</fullName>
    </recommendedName>
</protein>
<dbReference type="EMBL" id="MHOO01000011">
    <property type="protein sequence ID" value="OGZ63823.1"/>
    <property type="molecule type" value="Genomic_DNA"/>
</dbReference>
<dbReference type="PANTHER" id="PTHR44591:SF3">
    <property type="entry name" value="RESPONSE REGULATORY DOMAIN-CONTAINING PROTEIN"/>
    <property type="match status" value="1"/>
</dbReference>
<gene>
    <name evidence="4" type="ORF">A2730_00865</name>
</gene>
<proteinExistence type="predicted"/>
<dbReference type="PROSITE" id="PS50110">
    <property type="entry name" value="RESPONSE_REGULATORY"/>
    <property type="match status" value="1"/>
</dbReference>
<dbReference type="SUPFAM" id="SSF52172">
    <property type="entry name" value="CheY-like"/>
    <property type="match status" value="1"/>
</dbReference>
<evidence type="ECO:0000313" key="5">
    <source>
        <dbReference type="Proteomes" id="UP000176855"/>
    </source>
</evidence>
<name>A0A1G2HN11_9BACT</name>
<evidence type="ECO:0000256" key="1">
    <source>
        <dbReference type="ARBA" id="ARBA00022553"/>
    </source>
</evidence>
<dbReference type="InterPro" id="IPR001789">
    <property type="entry name" value="Sig_transdc_resp-reg_receiver"/>
</dbReference>
<feature type="domain" description="Response regulatory" evidence="3">
    <location>
        <begin position="7"/>
        <end position="129"/>
    </location>
</feature>
<evidence type="ECO:0000259" key="3">
    <source>
        <dbReference type="PROSITE" id="PS50110"/>
    </source>
</evidence>